<evidence type="ECO:0000256" key="1">
    <source>
        <dbReference type="SAM" id="MobiDB-lite"/>
    </source>
</evidence>
<reference evidence="4" key="1">
    <citation type="submission" date="2021-03" db="EMBL/GenBank/DDBJ databases">
        <title>Ottowia sp. 27C isolated from the cloaca of a Giant Asian pond turtle (Heosemys grandis).</title>
        <authorList>
            <person name="Spergser J."/>
            <person name="Busse H.-J."/>
        </authorList>
    </citation>
    <scope>NUCLEOTIDE SEQUENCE</scope>
    <source>
        <strain evidence="4">27C</strain>
    </source>
</reference>
<dbReference type="InterPro" id="IPR052894">
    <property type="entry name" value="AsmA-related"/>
</dbReference>
<keyword evidence="2" id="KW-0812">Transmembrane</keyword>
<dbReference type="EMBL" id="CP071796">
    <property type="protein sequence ID" value="QTD47105.1"/>
    <property type="molecule type" value="Genomic_DNA"/>
</dbReference>
<dbReference type="GO" id="GO:0005886">
    <property type="term" value="C:plasma membrane"/>
    <property type="evidence" value="ECO:0007669"/>
    <property type="project" value="TreeGrafter"/>
</dbReference>
<feature type="transmembrane region" description="Helical" evidence="2">
    <location>
        <begin position="15"/>
        <end position="36"/>
    </location>
</feature>
<dbReference type="Pfam" id="PF05170">
    <property type="entry name" value="AsmA"/>
    <property type="match status" value="2"/>
</dbReference>
<evidence type="ECO:0000313" key="4">
    <source>
        <dbReference type="EMBL" id="QTD47105.1"/>
    </source>
</evidence>
<sequence length="706" mass="75975">MTDSDLKSSPHVSPLRWLLGLLAALLVAVAAMLAWLTWNDWNRSRAWVSTQVTQAIGRDFAIRGPLDLDWQWPQQMESGWRRWIPTPIVHAEDVLIGNPPGFAAKGPHFARIGRASADIALLPLLARRIDIRSVALTEPDVRLERLAEENNNWTFDMRRPSGSDARWSVSLGRLLLSKGQLGYEDALRQLSVSGTVDTLPPDQTEDGRYGIGFDFSGWQGKAQVRGSGKAGQLLSLREEQLNYPLKLDARAGRLGATAQGSIANPRALSGLDFQVALKGGSMADLYALTGIVLPDTPPFQTKGRLVGTLKPEGAVWDYQGFTGTVGKSDLAGDVTYTSGQPRPALKGKLRSKLLRLEDLGPLVGVQSNAPDKKPRPGKALPDDPFDTSRWDKMDLDLHYTGQRIERPRAVPLDSLRVHAFMDNAQLKLAPLDFGVAKGRFTTQVLLDSRVKPMQVSLRGDVKDLRLSALFPKIELMKKSLGDVDGGIALDARGQSVAQMLATANGEAKLYVRDGVMSEQLLDLAGLNLGSVVVSKLFGRDREVRLRCAIADVPVRGGVAYLQNVKINTEDALIEATGTADMRQELFDIDVNPKAYELKLFSLRTPLEVRGPFIKPHVGVKPGPLIVRAAAAVAALATAPGALVLLPVTVPGAEDNESCGPLLAKATGAPKAGPPVVSASRSAPAVAQPAPAALPAAGEFSGAHPQR</sequence>
<organism evidence="4 5">
    <name type="scientific">Ottowia testudinis</name>
    <dbReference type="NCBI Taxonomy" id="2816950"/>
    <lineage>
        <taxon>Bacteria</taxon>
        <taxon>Pseudomonadati</taxon>
        <taxon>Pseudomonadota</taxon>
        <taxon>Betaproteobacteria</taxon>
        <taxon>Burkholderiales</taxon>
        <taxon>Comamonadaceae</taxon>
        <taxon>Ottowia</taxon>
    </lineage>
</organism>
<feature type="domain" description="AsmA" evidence="3">
    <location>
        <begin position="20"/>
        <end position="186"/>
    </location>
</feature>
<evidence type="ECO:0000259" key="3">
    <source>
        <dbReference type="Pfam" id="PF05170"/>
    </source>
</evidence>
<dbReference type="KEGG" id="otd:J1M35_09680"/>
<dbReference type="InterPro" id="IPR007844">
    <property type="entry name" value="AsmA"/>
</dbReference>
<dbReference type="RefSeq" id="WP_208011001.1">
    <property type="nucleotide sequence ID" value="NZ_CP071796.1"/>
</dbReference>
<gene>
    <name evidence="4" type="ORF">J1M35_09680</name>
</gene>
<feature type="region of interest" description="Disordered" evidence="1">
    <location>
        <begin position="364"/>
        <end position="385"/>
    </location>
</feature>
<dbReference type="PANTHER" id="PTHR30441:SF9">
    <property type="entry name" value="ASMA FAMILY PROTEIN YHJG"/>
    <property type="match status" value="1"/>
</dbReference>
<feature type="region of interest" description="Disordered" evidence="1">
    <location>
        <begin position="665"/>
        <end position="689"/>
    </location>
</feature>
<accession>A0A975CIT1</accession>
<dbReference type="Proteomes" id="UP000663903">
    <property type="component" value="Chromosome"/>
</dbReference>
<evidence type="ECO:0000256" key="2">
    <source>
        <dbReference type="SAM" id="Phobius"/>
    </source>
</evidence>
<keyword evidence="2" id="KW-1133">Transmembrane helix</keyword>
<protein>
    <submittedName>
        <fullName evidence="4">AsmA family protein</fullName>
    </submittedName>
</protein>
<evidence type="ECO:0000313" key="5">
    <source>
        <dbReference type="Proteomes" id="UP000663903"/>
    </source>
</evidence>
<dbReference type="AlphaFoldDB" id="A0A975CIT1"/>
<dbReference type="PANTHER" id="PTHR30441">
    <property type="entry name" value="DUF748 DOMAIN-CONTAINING PROTEIN"/>
    <property type="match status" value="1"/>
</dbReference>
<name>A0A975CIT1_9BURK</name>
<keyword evidence="5" id="KW-1185">Reference proteome</keyword>
<proteinExistence type="predicted"/>
<feature type="domain" description="AsmA" evidence="3">
    <location>
        <begin position="280"/>
        <end position="561"/>
    </location>
</feature>
<dbReference type="GO" id="GO:0090313">
    <property type="term" value="P:regulation of protein targeting to membrane"/>
    <property type="evidence" value="ECO:0007669"/>
    <property type="project" value="TreeGrafter"/>
</dbReference>
<keyword evidence="2" id="KW-0472">Membrane</keyword>